<comment type="caution">
    <text evidence="6">The sequence shown here is derived from an EMBL/GenBank/DDBJ whole genome shotgun (WGS) entry which is preliminary data.</text>
</comment>
<organism evidence="6 7">
    <name type="scientific">Embleya hyalina</name>
    <dbReference type="NCBI Taxonomy" id="516124"/>
    <lineage>
        <taxon>Bacteria</taxon>
        <taxon>Bacillati</taxon>
        <taxon>Actinomycetota</taxon>
        <taxon>Actinomycetes</taxon>
        <taxon>Kitasatosporales</taxon>
        <taxon>Streptomycetaceae</taxon>
        <taxon>Embleya</taxon>
    </lineage>
</organism>
<dbReference type="Gene3D" id="3.40.50.150">
    <property type="entry name" value="Vaccinia Virus protein VP39"/>
    <property type="match status" value="1"/>
</dbReference>
<gene>
    <name evidence="6" type="ORF">EHYA_00713</name>
</gene>
<feature type="domain" description="Methyltransferase small" evidence="5">
    <location>
        <begin position="8"/>
        <end position="98"/>
    </location>
</feature>
<keyword evidence="4" id="KW-0949">S-adenosyl-L-methionine</keyword>
<proteinExistence type="inferred from homology"/>
<dbReference type="GO" id="GO:0035657">
    <property type="term" value="C:eRF1 methyltransferase complex"/>
    <property type="evidence" value="ECO:0007669"/>
    <property type="project" value="TreeGrafter"/>
</dbReference>
<evidence type="ECO:0000313" key="6">
    <source>
        <dbReference type="EMBL" id="GCD93070.1"/>
    </source>
</evidence>
<dbReference type="AlphaFoldDB" id="A0A401YEQ7"/>
<dbReference type="PANTHER" id="PTHR45875">
    <property type="entry name" value="METHYLTRANSFERASE N6AMT1"/>
    <property type="match status" value="1"/>
</dbReference>
<dbReference type="PRINTS" id="PR00507">
    <property type="entry name" value="N12N6MTFRASE"/>
</dbReference>
<dbReference type="PROSITE" id="PS00092">
    <property type="entry name" value="N6_MTASE"/>
    <property type="match status" value="1"/>
</dbReference>
<dbReference type="InterPro" id="IPR029063">
    <property type="entry name" value="SAM-dependent_MTases_sf"/>
</dbReference>
<protein>
    <submittedName>
        <fullName evidence="6">Methyltransferase</fullName>
    </submittedName>
</protein>
<dbReference type="Pfam" id="PF05175">
    <property type="entry name" value="MTS"/>
    <property type="match status" value="1"/>
</dbReference>
<dbReference type="GO" id="GO:0003676">
    <property type="term" value="F:nucleic acid binding"/>
    <property type="evidence" value="ECO:0007669"/>
    <property type="project" value="InterPro"/>
</dbReference>
<keyword evidence="3 6" id="KW-0808">Transferase</keyword>
<dbReference type="PANTHER" id="PTHR45875:SF1">
    <property type="entry name" value="METHYLTRANSFERASE N6AMT1"/>
    <property type="match status" value="1"/>
</dbReference>
<dbReference type="NCBIfam" id="TIGR00537">
    <property type="entry name" value="hemK_rel_arch"/>
    <property type="match status" value="1"/>
</dbReference>
<dbReference type="InterPro" id="IPR052190">
    <property type="entry name" value="Euk-Arch_PrmC-MTase"/>
</dbReference>
<dbReference type="RefSeq" id="WP_174861294.1">
    <property type="nucleotide sequence ID" value="NZ_BIFH01000013.1"/>
</dbReference>
<keyword evidence="7" id="KW-1185">Reference proteome</keyword>
<dbReference type="GO" id="GO:0008170">
    <property type="term" value="F:N-methyltransferase activity"/>
    <property type="evidence" value="ECO:0007669"/>
    <property type="project" value="UniProtKB-ARBA"/>
</dbReference>
<dbReference type="CDD" id="cd02440">
    <property type="entry name" value="AdoMet_MTases"/>
    <property type="match status" value="1"/>
</dbReference>
<accession>A0A401YEQ7</accession>
<evidence type="ECO:0000256" key="4">
    <source>
        <dbReference type="ARBA" id="ARBA00022691"/>
    </source>
</evidence>
<dbReference type="InterPro" id="IPR002052">
    <property type="entry name" value="DNA_methylase_N6_adenine_CS"/>
</dbReference>
<evidence type="ECO:0000256" key="1">
    <source>
        <dbReference type="ARBA" id="ARBA00006149"/>
    </source>
</evidence>
<dbReference type="GO" id="GO:0008757">
    <property type="term" value="F:S-adenosylmethionine-dependent methyltransferase activity"/>
    <property type="evidence" value="ECO:0007669"/>
    <property type="project" value="TreeGrafter"/>
</dbReference>
<dbReference type="EMBL" id="BIFH01000013">
    <property type="protein sequence ID" value="GCD93070.1"/>
    <property type="molecule type" value="Genomic_DNA"/>
</dbReference>
<dbReference type="InterPro" id="IPR007848">
    <property type="entry name" value="Small_mtfrase_dom"/>
</dbReference>
<evidence type="ECO:0000313" key="7">
    <source>
        <dbReference type="Proteomes" id="UP000286931"/>
    </source>
</evidence>
<reference evidence="6 7" key="1">
    <citation type="submission" date="2018-12" db="EMBL/GenBank/DDBJ databases">
        <title>Draft genome sequence of Embleya hyalina NBRC 13850T.</title>
        <authorList>
            <person name="Komaki H."/>
            <person name="Hosoyama A."/>
            <person name="Kimura A."/>
            <person name="Ichikawa N."/>
            <person name="Tamura T."/>
        </authorList>
    </citation>
    <scope>NUCLEOTIDE SEQUENCE [LARGE SCALE GENOMIC DNA]</scope>
    <source>
        <strain evidence="6 7">NBRC 13850</strain>
    </source>
</reference>
<dbReference type="GO" id="GO:0032259">
    <property type="term" value="P:methylation"/>
    <property type="evidence" value="ECO:0007669"/>
    <property type="project" value="UniProtKB-KW"/>
</dbReference>
<evidence type="ECO:0000256" key="2">
    <source>
        <dbReference type="ARBA" id="ARBA00022603"/>
    </source>
</evidence>
<dbReference type="Proteomes" id="UP000286931">
    <property type="component" value="Unassembled WGS sequence"/>
</dbReference>
<keyword evidence="2 6" id="KW-0489">Methyltransferase</keyword>
<sequence>MYRPQADTWLLAQALQDAGIPAAARVLDLCTGTGALAIAAVGAGAGHVTAVDISRRAALATRFNSRVRGLRVRVECRNALTLPGNRRFDVVLANPPYVPSERPELPRRGPSRAWDAAPNGRALLDPLCVNAPRMLSPGGMVLIVHSAVCGVESTVNLLRRGGLKAAVVARRTVPFGPVMSRRIALLENRGHIDAGQRHEELVVIRGDRPIHEP</sequence>
<comment type="similarity">
    <text evidence="1">Belongs to the eukaryotic/archaeal PrmC-related family.</text>
</comment>
<evidence type="ECO:0000259" key="5">
    <source>
        <dbReference type="Pfam" id="PF05175"/>
    </source>
</evidence>
<dbReference type="SUPFAM" id="SSF53335">
    <property type="entry name" value="S-adenosyl-L-methionine-dependent methyltransferases"/>
    <property type="match status" value="1"/>
</dbReference>
<name>A0A401YEQ7_9ACTN</name>
<dbReference type="GO" id="GO:0008276">
    <property type="term" value="F:protein methyltransferase activity"/>
    <property type="evidence" value="ECO:0007669"/>
    <property type="project" value="TreeGrafter"/>
</dbReference>
<evidence type="ECO:0000256" key="3">
    <source>
        <dbReference type="ARBA" id="ARBA00022679"/>
    </source>
</evidence>
<dbReference type="InterPro" id="IPR004557">
    <property type="entry name" value="PrmC-related"/>
</dbReference>